<gene>
    <name evidence="7" type="ORF">JYZ213_LOCUS17348</name>
</gene>
<dbReference type="GO" id="GO:0005686">
    <property type="term" value="C:U2 snRNP"/>
    <property type="evidence" value="ECO:0007669"/>
    <property type="project" value="TreeGrafter"/>
</dbReference>
<comment type="subcellular location">
    <subcellularLocation>
        <location evidence="1">Nucleus</location>
    </subcellularLocation>
</comment>
<dbReference type="InterPro" id="IPR003604">
    <property type="entry name" value="Matrin/U1-like-C_Znf_C2H2"/>
</dbReference>
<dbReference type="PANTHER" id="PTHR23205">
    <property type="entry name" value="SPLICING FACTOR 3A SUBUNIT 2"/>
    <property type="match status" value="1"/>
</dbReference>
<dbReference type="SMART" id="SM00451">
    <property type="entry name" value="ZnF_U1"/>
    <property type="match status" value="1"/>
</dbReference>
<sequence length="595" mass="68104">MASSSIVNSWTEWGTLELICVGTAEGMCYPDETPSYPWHTGSSNMRPYIRAISGRRPRRCIDQAQAQLDNLTELLRAESIVVANSTDEIFDSNIAQVMTRKQSSIGPNTLENTNGKIIQKSKIDVCRPLKAPGEEPLCFNHQLSTPHFKSQYQFGLACPRDVLITLGDTVLEAPTSVHTRYFESEYYKPLLYSLWKRDSNMKWLQPPKPTCSPIKMFNDVDFWEKLNTKDYNKITFANSGYKTNLNENEIAFDAADMMRMGKDVFYKKSASANNEGLYWLRRTFPHLRFHMLHFPTDGSYHLDASLVPLRPPTSGSHGLVLINQDYPPLASEMKLFTDNDWRPIWAPLYSTKEVPPLALCTSNLHMNLLSLSDRCVVIEECETALYRLLHDELGFDVITCPLRVLNEFGGGLHCVTWDIRRQDSCTDYFPNQNYESECQLDLDNYYDKTLFSNPFGYFSLNIDFQHRAGDKTGGDGIASGSESNRDRRERLRQLALETINLAKNPYSMRNCVATYECRFCLTSHNNEGSYLAHTQGKKHQSNLARRVARKNQQSSDIVQSIKRHYEVRKFIKISRPGYNVTKQHDPGIILISLNI</sequence>
<evidence type="ECO:0000313" key="7">
    <source>
        <dbReference type="EMBL" id="CAF1026300.1"/>
    </source>
</evidence>
<keyword evidence="5" id="KW-0539">Nucleus</keyword>
<dbReference type="Gene3D" id="3.75.10.10">
    <property type="entry name" value="L-arginine/glycine Amidinotransferase, Chain A"/>
    <property type="match status" value="2"/>
</dbReference>
<evidence type="ECO:0000256" key="1">
    <source>
        <dbReference type="ARBA" id="ARBA00004123"/>
    </source>
</evidence>
<dbReference type="PANTHER" id="PTHR23205:SF0">
    <property type="entry name" value="SPLICING FACTOR 3A SUBUNIT 2"/>
    <property type="match status" value="1"/>
</dbReference>
<comment type="caution">
    <text evidence="7">The sequence shown here is derived from an EMBL/GenBank/DDBJ whole genome shotgun (WGS) entry which is preliminary data.</text>
</comment>
<dbReference type="Pfam" id="PF12874">
    <property type="entry name" value="zf-met"/>
    <property type="match status" value="1"/>
</dbReference>
<dbReference type="AlphaFoldDB" id="A0A814IMS0"/>
<dbReference type="GO" id="GO:0003676">
    <property type="term" value="F:nucleic acid binding"/>
    <property type="evidence" value="ECO:0007669"/>
    <property type="project" value="InterPro"/>
</dbReference>
<dbReference type="GO" id="GO:0071004">
    <property type="term" value="C:U2-type prespliceosome"/>
    <property type="evidence" value="ECO:0007669"/>
    <property type="project" value="TreeGrafter"/>
</dbReference>
<evidence type="ECO:0000313" key="8">
    <source>
        <dbReference type="Proteomes" id="UP000663845"/>
    </source>
</evidence>
<keyword evidence="2" id="KW-0479">Metal-binding</keyword>
<protein>
    <recommendedName>
        <fullName evidence="6">Matrin-type domain-containing protein</fullName>
    </recommendedName>
</protein>
<dbReference type="GO" id="GO:0008270">
    <property type="term" value="F:zinc ion binding"/>
    <property type="evidence" value="ECO:0007669"/>
    <property type="project" value="UniProtKB-KW"/>
</dbReference>
<dbReference type="InterPro" id="IPR000690">
    <property type="entry name" value="Matrin/U1-C_Znf_C2H2"/>
</dbReference>
<accession>A0A814IMS0</accession>
<dbReference type="UniPathway" id="UPA00104">
    <property type="reaction ID" value="UER00579"/>
</dbReference>
<dbReference type="GO" id="GO:0000245">
    <property type="term" value="P:spliceosomal complex assembly"/>
    <property type="evidence" value="ECO:0007669"/>
    <property type="project" value="TreeGrafter"/>
</dbReference>
<dbReference type="InterPro" id="IPR052092">
    <property type="entry name" value="SF3A2"/>
</dbReference>
<proteinExistence type="predicted"/>
<dbReference type="GO" id="GO:0071013">
    <property type="term" value="C:catalytic step 2 spliceosome"/>
    <property type="evidence" value="ECO:0007669"/>
    <property type="project" value="TreeGrafter"/>
</dbReference>
<organism evidence="7 8">
    <name type="scientific">Adineta steineri</name>
    <dbReference type="NCBI Taxonomy" id="433720"/>
    <lineage>
        <taxon>Eukaryota</taxon>
        <taxon>Metazoa</taxon>
        <taxon>Spiralia</taxon>
        <taxon>Gnathifera</taxon>
        <taxon>Rotifera</taxon>
        <taxon>Eurotatoria</taxon>
        <taxon>Bdelloidea</taxon>
        <taxon>Adinetida</taxon>
        <taxon>Adinetidae</taxon>
        <taxon>Adineta</taxon>
    </lineage>
</organism>
<reference evidence="7" key="1">
    <citation type="submission" date="2021-02" db="EMBL/GenBank/DDBJ databases">
        <authorList>
            <person name="Nowell W R."/>
        </authorList>
    </citation>
    <scope>NUCLEOTIDE SEQUENCE</scope>
</reference>
<name>A0A814IMS0_9BILA</name>
<dbReference type="SUPFAM" id="SSF55909">
    <property type="entry name" value="Pentein"/>
    <property type="match status" value="1"/>
</dbReference>
<keyword evidence="4" id="KW-0862">Zinc</keyword>
<dbReference type="Proteomes" id="UP000663845">
    <property type="component" value="Unassembled WGS sequence"/>
</dbReference>
<dbReference type="EMBL" id="CAJNOG010000162">
    <property type="protein sequence ID" value="CAF1026300.1"/>
    <property type="molecule type" value="Genomic_DNA"/>
</dbReference>
<evidence type="ECO:0000256" key="5">
    <source>
        <dbReference type="ARBA" id="ARBA00023242"/>
    </source>
</evidence>
<evidence type="ECO:0000256" key="3">
    <source>
        <dbReference type="ARBA" id="ARBA00022771"/>
    </source>
</evidence>
<dbReference type="PROSITE" id="PS50171">
    <property type="entry name" value="ZF_MATRIN"/>
    <property type="match status" value="1"/>
</dbReference>
<evidence type="ECO:0000256" key="2">
    <source>
        <dbReference type="ARBA" id="ARBA00022723"/>
    </source>
</evidence>
<evidence type="ECO:0000256" key="4">
    <source>
        <dbReference type="ARBA" id="ARBA00022833"/>
    </source>
</evidence>
<dbReference type="GO" id="GO:0006601">
    <property type="term" value="P:creatine biosynthetic process"/>
    <property type="evidence" value="ECO:0007669"/>
    <property type="project" value="UniProtKB-UniPathway"/>
</dbReference>
<keyword evidence="3" id="KW-0863">Zinc-finger</keyword>
<dbReference type="InterPro" id="IPR013087">
    <property type="entry name" value="Znf_C2H2_type"/>
</dbReference>
<evidence type="ECO:0000259" key="6">
    <source>
        <dbReference type="PROSITE" id="PS50171"/>
    </source>
</evidence>
<feature type="domain" description="Matrin-type" evidence="6">
    <location>
        <begin position="515"/>
        <end position="545"/>
    </location>
</feature>